<organism evidence="1">
    <name type="scientific">Arundo donax</name>
    <name type="common">Giant reed</name>
    <name type="synonym">Donax arundinaceus</name>
    <dbReference type="NCBI Taxonomy" id="35708"/>
    <lineage>
        <taxon>Eukaryota</taxon>
        <taxon>Viridiplantae</taxon>
        <taxon>Streptophyta</taxon>
        <taxon>Embryophyta</taxon>
        <taxon>Tracheophyta</taxon>
        <taxon>Spermatophyta</taxon>
        <taxon>Magnoliopsida</taxon>
        <taxon>Liliopsida</taxon>
        <taxon>Poales</taxon>
        <taxon>Poaceae</taxon>
        <taxon>PACMAD clade</taxon>
        <taxon>Arundinoideae</taxon>
        <taxon>Arundineae</taxon>
        <taxon>Arundo</taxon>
    </lineage>
</organism>
<reference evidence="1" key="1">
    <citation type="submission" date="2014-09" db="EMBL/GenBank/DDBJ databases">
        <authorList>
            <person name="Magalhaes I.L.F."/>
            <person name="Oliveira U."/>
            <person name="Santos F.R."/>
            <person name="Vidigal T.H.D.A."/>
            <person name="Brescovit A.D."/>
            <person name="Santos A.J."/>
        </authorList>
    </citation>
    <scope>NUCLEOTIDE SEQUENCE</scope>
    <source>
        <tissue evidence="1">Shoot tissue taken approximately 20 cm above the soil surface</tissue>
    </source>
</reference>
<reference evidence="1" key="2">
    <citation type="journal article" date="2015" name="Data Brief">
        <title>Shoot transcriptome of the giant reed, Arundo donax.</title>
        <authorList>
            <person name="Barrero R.A."/>
            <person name="Guerrero F.D."/>
            <person name="Moolhuijzen P."/>
            <person name="Goolsby J.A."/>
            <person name="Tidwell J."/>
            <person name="Bellgard S.E."/>
            <person name="Bellgard M.I."/>
        </authorList>
    </citation>
    <scope>NUCLEOTIDE SEQUENCE</scope>
    <source>
        <tissue evidence="1">Shoot tissue taken approximately 20 cm above the soil surface</tissue>
    </source>
</reference>
<proteinExistence type="predicted"/>
<evidence type="ECO:0000313" key="1">
    <source>
        <dbReference type="EMBL" id="JAD89357.1"/>
    </source>
</evidence>
<dbReference type="EMBL" id="GBRH01208538">
    <property type="protein sequence ID" value="JAD89357.1"/>
    <property type="molecule type" value="Transcribed_RNA"/>
</dbReference>
<sequence>MSLTKPGGPTKSRR</sequence>
<protein>
    <submittedName>
        <fullName evidence="1">Uncharacterized protein</fullName>
    </submittedName>
</protein>
<name>A0A0A9E036_ARUDO</name>
<accession>A0A0A9E036</accession>